<feature type="transmembrane region" description="Helical" evidence="1">
    <location>
        <begin position="62"/>
        <end position="78"/>
    </location>
</feature>
<evidence type="ECO:0000313" key="2">
    <source>
        <dbReference type="EMBL" id="RMZ99597.1"/>
    </source>
</evidence>
<sequence>MDSKVLRSLDIFNKKLERNHSNYLGLHYEDLFFQIESIIEKFQTKLTRQRRKTLAIHINKKLISYVGFAWFCGLPFWLTKIQLTNFWQSITNITN</sequence>
<keyword evidence="1" id="KW-1133">Transmembrane helix</keyword>
<dbReference type="Proteomes" id="UP000276133">
    <property type="component" value="Unassembled WGS sequence"/>
</dbReference>
<dbReference type="AlphaFoldDB" id="A0A3M7PLR8"/>
<proteinExistence type="predicted"/>
<keyword evidence="1" id="KW-0812">Transmembrane</keyword>
<evidence type="ECO:0000313" key="3">
    <source>
        <dbReference type="Proteomes" id="UP000276133"/>
    </source>
</evidence>
<dbReference type="EMBL" id="REGN01010145">
    <property type="protein sequence ID" value="RMZ99597.1"/>
    <property type="molecule type" value="Genomic_DNA"/>
</dbReference>
<keyword evidence="3" id="KW-1185">Reference proteome</keyword>
<organism evidence="2 3">
    <name type="scientific">Brachionus plicatilis</name>
    <name type="common">Marine rotifer</name>
    <name type="synonym">Brachionus muelleri</name>
    <dbReference type="NCBI Taxonomy" id="10195"/>
    <lineage>
        <taxon>Eukaryota</taxon>
        <taxon>Metazoa</taxon>
        <taxon>Spiralia</taxon>
        <taxon>Gnathifera</taxon>
        <taxon>Rotifera</taxon>
        <taxon>Eurotatoria</taxon>
        <taxon>Monogononta</taxon>
        <taxon>Pseudotrocha</taxon>
        <taxon>Ploima</taxon>
        <taxon>Brachionidae</taxon>
        <taxon>Brachionus</taxon>
    </lineage>
</organism>
<accession>A0A3M7PLR8</accession>
<keyword evidence="1" id="KW-0472">Membrane</keyword>
<comment type="caution">
    <text evidence="2">The sequence shown here is derived from an EMBL/GenBank/DDBJ whole genome shotgun (WGS) entry which is preliminary data.</text>
</comment>
<name>A0A3M7PLR8_BRAPC</name>
<gene>
    <name evidence="2" type="ORF">BpHYR1_023691</name>
</gene>
<protein>
    <submittedName>
        <fullName evidence="2">Uncharacterized protein</fullName>
    </submittedName>
</protein>
<evidence type="ECO:0000256" key="1">
    <source>
        <dbReference type="SAM" id="Phobius"/>
    </source>
</evidence>
<reference evidence="2 3" key="1">
    <citation type="journal article" date="2018" name="Sci. Rep.">
        <title>Genomic signatures of local adaptation to the degree of environmental predictability in rotifers.</title>
        <authorList>
            <person name="Franch-Gras L."/>
            <person name="Hahn C."/>
            <person name="Garcia-Roger E.M."/>
            <person name="Carmona M.J."/>
            <person name="Serra M."/>
            <person name="Gomez A."/>
        </authorList>
    </citation>
    <scope>NUCLEOTIDE SEQUENCE [LARGE SCALE GENOMIC DNA]</scope>
    <source>
        <strain evidence="2">HYR1</strain>
    </source>
</reference>